<feature type="domain" description="PknH-like extracellular" evidence="3">
    <location>
        <begin position="104"/>
        <end position="297"/>
    </location>
</feature>
<keyword evidence="2" id="KW-1133">Transmembrane helix</keyword>
<keyword evidence="2" id="KW-0472">Membrane</keyword>
<dbReference type="EMBL" id="MVHF01000009">
    <property type="protein sequence ID" value="ORA36309.1"/>
    <property type="molecule type" value="Genomic_DNA"/>
</dbReference>
<comment type="caution">
    <text evidence="4">The sequence shown here is derived from an EMBL/GenBank/DDBJ whole genome shotgun (WGS) entry which is preliminary data.</text>
</comment>
<feature type="compositionally biased region" description="Low complexity" evidence="1">
    <location>
        <begin position="1"/>
        <end position="26"/>
    </location>
</feature>
<evidence type="ECO:0000256" key="2">
    <source>
        <dbReference type="SAM" id="Phobius"/>
    </source>
</evidence>
<proteinExistence type="predicted"/>
<accession>A0A1X0B297</accession>
<feature type="region of interest" description="Disordered" evidence="1">
    <location>
        <begin position="1"/>
        <end position="41"/>
    </location>
</feature>
<organism evidence="4 5">
    <name type="scientific">Mycobacterium aquaticum</name>
    <dbReference type="NCBI Taxonomy" id="1927124"/>
    <lineage>
        <taxon>Bacteria</taxon>
        <taxon>Bacillati</taxon>
        <taxon>Actinomycetota</taxon>
        <taxon>Actinomycetes</taxon>
        <taxon>Mycobacteriales</taxon>
        <taxon>Mycobacteriaceae</taxon>
        <taxon>Mycobacterium</taxon>
    </lineage>
</organism>
<dbReference type="InterPro" id="IPR026954">
    <property type="entry name" value="PknH-like_Extracell"/>
</dbReference>
<evidence type="ECO:0000256" key="1">
    <source>
        <dbReference type="SAM" id="MobiDB-lite"/>
    </source>
</evidence>
<feature type="compositionally biased region" description="Pro residues" evidence="1">
    <location>
        <begin position="27"/>
        <end position="39"/>
    </location>
</feature>
<name>A0A1X0B297_9MYCO</name>
<evidence type="ECO:0000259" key="3">
    <source>
        <dbReference type="Pfam" id="PF14032"/>
    </source>
</evidence>
<dbReference type="AlphaFoldDB" id="A0A1X0B297"/>
<keyword evidence="2" id="KW-0812">Transmembrane</keyword>
<dbReference type="RefSeq" id="WP_158087144.1">
    <property type="nucleotide sequence ID" value="NZ_MVHF01000009.1"/>
</dbReference>
<evidence type="ECO:0000313" key="4">
    <source>
        <dbReference type="EMBL" id="ORA36309.1"/>
    </source>
</evidence>
<sequence length="301" mass="31029">MTYPGGPDDPFGGAPFGSYPAGQQPPYAGPPVIPAPVPQSRPRRKRRGVILAAVAAVVVISVVAVVVWLVLPDNRSTPSAGPAVTTTTTQSTSTTPTLSVPEPVSPSQLAGFLLSLDDVKRLANAANDYKTTDSTALNGSEGITVTPPQCVSALFGGGTEEFVPSDVIATLARNVSLVGDMKKVGLGGLDQRVVLYENPSVASRLVSDIEAKWRGCAGPVSVAFDDGTPTSHYTVRAVTHGNRNPSIVLVSATMDNSALFVSTRAVVAKANVVVDLALMGADLGESAESIALEILSRIPSS</sequence>
<dbReference type="Pfam" id="PF14032">
    <property type="entry name" value="PknH_C"/>
    <property type="match status" value="1"/>
</dbReference>
<dbReference type="InterPro" id="IPR038232">
    <property type="entry name" value="PknH-like_Extracell_sf"/>
</dbReference>
<feature type="transmembrane region" description="Helical" evidence="2">
    <location>
        <begin position="49"/>
        <end position="71"/>
    </location>
</feature>
<dbReference type="OrthoDB" id="4727056at2"/>
<dbReference type="STRING" id="1927124.BST13_12230"/>
<feature type="region of interest" description="Disordered" evidence="1">
    <location>
        <begin position="76"/>
        <end position="103"/>
    </location>
</feature>
<evidence type="ECO:0000313" key="5">
    <source>
        <dbReference type="Proteomes" id="UP000192448"/>
    </source>
</evidence>
<reference evidence="4 5" key="1">
    <citation type="submission" date="2017-02" db="EMBL/GenBank/DDBJ databases">
        <title>The new phylogeny of genus Mycobacterium.</title>
        <authorList>
            <person name="Tortoli E."/>
            <person name="Trovato A."/>
            <person name="Cirillo D.M."/>
        </authorList>
    </citation>
    <scope>NUCLEOTIDE SEQUENCE [LARGE SCALE GENOMIC DNA]</scope>
    <source>
        <strain evidence="4 5">RW6</strain>
    </source>
</reference>
<dbReference type="Proteomes" id="UP000192448">
    <property type="component" value="Unassembled WGS sequence"/>
</dbReference>
<protein>
    <recommendedName>
        <fullName evidence="3">PknH-like extracellular domain-containing protein</fullName>
    </recommendedName>
</protein>
<dbReference type="Gene3D" id="3.40.1000.70">
    <property type="entry name" value="PknH-like extracellular domain"/>
    <property type="match status" value="1"/>
</dbReference>
<keyword evidence="5" id="KW-1185">Reference proteome</keyword>
<gene>
    <name evidence="4" type="ORF">BST13_12230</name>
</gene>